<dbReference type="InterPro" id="IPR027417">
    <property type="entry name" value="P-loop_NTPase"/>
</dbReference>
<dbReference type="EMBL" id="BQKV01000098">
    <property type="protein sequence ID" value="GJN65449.1"/>
    <property type="molecule type" value="Genomic_DNA"/>
</dbReference>
<gene>
    <name evidence="2" type="ORF">JCM17207_20740</name>
</gene>
<dbReference type="Proteomes" id="UP001055185">
    <property type="component" value="Unassembled WGS sequence"/>
</dbReference>
<dbReference type="GO" id="GO:0005829">
    <property type="term" value="C:cytosol"/>
    <property type="evidence" value="ECO:0007669"/>
    <property type="project" value="TreeGrafter"/>
</dbReference>
<dbReference type="GO" id="GO:0005524">
    <property type="term" value="F:ATP binding"/>
    <property type="evidence" value="ECO:0007669"/>
    <property type="project" value="InterPro"/>
</dbReference>
<dbReference type="PANTHER" id="PTHR30153">
    <property type="entry name" value="REPLICATIVE DNA HELICASE DNAB"/>
    <property type="match status" value="1"/>
</dbReference>
<feature type="domain" description="SF4 helicase" evidence="1">
    <location>
        <begin position="175"/>
        <end position="426"/>
    </location>
</feature>
<dbReference type="InterPro" id="IPR007694">
    <property type="entry name" value="DNA_helicase_DnaB-like_C"/>
</dbReference>
<evidence type="ECO:0000313" key="3">
    <source>
        <dbReference type="Proteomes" id="UP001055185"/>
    </source>
</evidence>
<evidence type="ECO:0000259" key="1">
    <source>
        <dbReference type="PROSITE" id="PS51199"/>
    </source>
</evidence>
<protein>
    <recommendedName>
        <fullName evidence="1">SF4 helicase domain-containing protein</fullName>
    </recommendedName>
</protein>
<dbReference type="PANTHER" id="PTHR30153:SF2">
    <property type="entry name" value="REPLICATIVE DNA HELICASE"/>
    <property type="match status" value="1"/>
</dbReference>
<accession>A0AA37J0T8</accession>
<dbReference type="PROSITE" id="PS51199">
    <property type="entry name" value="SF4_HELICASE"/>
    <property type="match status" value="1"/>
</dbReference>
<dbReference type="Gene3D" id="3.40.50.300">
    <property type="entry name" value="P-loop containing nucleotide triphosphate hydrolases"/>
    <property type="match status" value="1"/>
</dbReference>
<dbReference type="GO" id="GO:0003678">
    <property type="term" value="F:DNA helicase activity"/>
    <property type="evidence" value="ECO:0007669"/>
    <property type="project" value="InterPro"/>
</dbReference>
<dbReference type="GO" id="GO:0006260">
    <property type="term" value="P:DNA replication"/>
    <property type="evidence" value="ECO:0007669"/>
    <property type="project" value="InterPro"/>
</dbReference>
<name>A0AA37J0T8_9FIRM</name>
<dbReference type="SUPFAM" id="SSF52540">
    <property type="entry name" value="P-loop containing nucleoside triphosphate hydrolases"/>
    <property type="match status" value="1"/>
</dbReference>
<reference evidence="2" key="1">
    <citation type="journal article" date="2022" name="Int. J. Syst. Evol. Microbiol.">
        <title>Genome-based, phenotypic and chemotaxonomic classification of Faecalibacterium strains: proposal of three novel species Faecalibacterium duncaniae sp. nov., Faecalibacterium hattorii sp. nov. and Faecalibacterium gallinarum sp. nov. .</title>
        <authorList>
            <person name="Sakamoto M."/>
            <person name="Sakurai N."/>
            <person name="Tanno H."/>
            <person name="Iino T."/>
            <person name="Ohkuma M."/>
            <person name="Endo A."/>
        </authorList>
    </citation>
    <scope>NUCLEOTIDE SEQUENCE</scope>
    <source>
        <strain evidence="2">JCM 17207</strain>
    </source>
</reference>
<keyword evidence="3" id="KW-1185">Reference proteome</keyword>
<sequence>MQNHYGNGYDPNFSPLLASAEMLTIALVAMPETAWPIVRSSLTEQMLPTIEPVDMLRRVYAVCSQIEQEGRELTVTGIVDLLSQPERNQLYQWRDCQLYSLSAERIQDWADVIYQNFKSLQLGQSLAETAVRLQTNQTTLAEAISVTQAALDSATAGAANTSSAKDYTARYIEYLATPNNSIHTGIDALDTYTGGLMPGDLNTIAARPGGGKTDFALWIARHIAEGGDTVLYISMELSEIEINERLFASAGMINGRALRDKTLTAQDKAKVDKTAAKLAQLPLHIREEPAQTAANIERAIMQTKPKVVFVDNLDLVRPMQRNTLRNYEIEEICHSLKSIAKRCNCCIVALAQANRRTDQIGKPTLADLYGSSAIEHDSSFVLMLAPAAHPESSGSIDGLILKARRGRTGEVALQADFQYHRWREVS</sequence>
<dbReference type="AlphaFoldDB" id="A0AA37J0T8"/>
<dbReference type="RefSeq" id="WP_238317666.1">
    <property type="nucleotide sequence ID" value="NZ_BQKV01000098.1"/>
</dbReference>
<dbReference type="Pfam" id="PF03796">
    <property type="entry name" value="DnaB_C"/>
    <property type="match status" value="1"/>
</dbReference>
<organism evidence="2 3">
    <name type="scientific">Faecalibacterium gallinarum</name>
    <dbReference type="NCBI Taxonomy" id="2903556"/>
    <lineage>
        <taxon>Bacteria</taxon>
        <taxon>Bacillati</taxon>
        <taxon>Bacillota</taxon>
        <taxon>Clostridia</taxon>
        <taxon>Eubacteriales</taxon>
        <taxon>Oscillospiraceae</taxon>
        <taxon>Faecalibacterium</taxon>
    </lineage>
</organism>
<evidence type="ECO:0000313" key="2">
    <source>
        <dbReference type="EMBL" id="GJN65449.1"/>
    </source>
</evidence>
<proteinExistence type="predicted"/>
<comment type="caution">
    <text evidence="2">The sequence shown here is derived from an EMBL/GenBank/DDBJ whole genome shotgun (WGS) entry which is preliminary data.</text>
</comment>